<dbReference type="EMBL" id="LAZR01040317">
    <property type="protein sequence ID" value="KKL14788.1"/>
    <property type="molecule type" value="Genomic_DNA"/>
</dbReference>
<proteinExistence type="predicted"/>
<reference evidence="1" key="1">
    <citation type="journal article" date="2015" name="Nature">
        <title>Complex archaea that bridge the gap between prokaryotes and eukaryotes.</title>
        <authorList>
            <person name="Spang A."/>
            <person name="Saw J.H."/>
            <person name="Jorgensen S.L."/>
            <person name="Zaremba-Niedzwiedzka K."/>
            <person name="Martijn J."/>
            <person name="Lind A.E."/>
            <person name="van Eijk R."/>
            <person name="Schleper C."/>
            <person name="Guy L."/>
            <person name="Ettema T.J."/>
        </authorList>
    </citation>
    <scope>NUCLEOTIDE SEQUENCE</scope>
</reference>
<organism evidence="1">
    <name type="scientific">marine sediment metagenome</name>
    <dbReference type="NCBI Taxonomy" id="412755"/>
    <lineage>
        <taxon>unclassified sequences</taxon>
        <taxon>metagenomes</taxon>
        <taxon>ecological metagenomes</taxon>
    </lineage>
</organism>
<gene>
    <name evidence="1" type="ORF">LCGC14_2512160</name>
</gene>
<evidence type="ECO:0000313" key="1">
    <source>
        <dbReference type="EMBL" id="KKL14788.1"/>
    </source>
</evidence>
<protein>
    <submittedName>
        <fullName evidence="1">Uncharacterized protein</fullName>
    </submittedName>
</protein>
<accession>A0A0F9DSA7</accession>
<comment type="caution">
    <text evidence="1">The sequence shown here is derived from an EMBL/GenBank/DDBJ whole genome shotgun (WGS) entry which is preliminary data.</text>
</comment>
<name>A0A0F9DSA7_9ZZZZ</name>
<dbReference type="AlphaFoldDB" id="A0A0F9DSA7"/>
<sequence length="113" mass="12859">MIIAFTLSMPGNNSWDGKWSGADRLHVIVKSFRQIPKPALTPIAPGRYSYDFGDGWRARVVATIVDRSTANKLRRRSVGFSGYDWMVDEIICLGRIRILAEHIVRERVTDLPE</sequence>